<dbReference type="AlphaFoldDB" id="A0A8J8TDR0"/>
<organism evidence="2 3">
    <name type="scientific">Candidatus Methanomassiliicoccus intestinalis</name>
    <dbReference type="NCBI Taxonomy" id="1406512"/>
    <lineage>
        <taxon>Archaea</taxon>
        <taxon>Methanobacteriati</taxon>
        <taxon>Thermoplasmatota</taxon>
        <taxon>Thermoplasmata</taxon>
        <taxon>Methanomassiliicoccales</taxon>
        <taxon>Methanomassiliicoccaceae</taxon>
        <taxon>Methanomassiliicoccus</taxon>
    </lineage>
</organism>
<evidence type="ECO:0000313" key="3">
    <source>
        <dbReference type="Proteomes" id="UP000752814"/>
    </source>
</evidence>
<sequence>MSLSRDSVLEAVLNSYKSYFDIERVVDQGSLVAKACFHSRTEKFVLVKSVKMWGVETNDYVYVYSTPFLDLDEFTKCKEKSISEGLMQIHPHNEHMCSYITAIILADTIDPLVISKIKSCKFSKNFLLTFHGWAILRLLVLDINTPAVIANKAGKELTDFLSSCLKEVS</sequence>
<protein>
    <recommendedName>
        <fullName evidence="1">DUF8052 domain-containing protein</fullName>
    </recommendedName>
</protein>
<reference evidence="2" key="1">
    <citation type="submission" date="2016-03" db="EMBL/GenBank/DDBJ databases">
        <authorList>
            <person name="Borrel G."/>
            <person name="Mccann A."/>
            <person name="O'Toole P.W."/>
        </authorList>
    </citation>
    <scope>NUCLEOTIDE SEQUENCE</scope>
    <source>
        <strain evidence="2">183</strain>
    </source>
</reference>
<evidence type="ECO:0000259" key="1">
    <source>
        <dbReference type="Pfam" id="PF26226"/>
    </source>
</evidence>
<dbReference type="InterPro" id="IPR058365">
    <property type="entry name" value="DUF8052"/>
</dbReference>
<evidence type="ECO:0000313" key="2">
    <source>
        <dbReference type="EMBL" id="TQS83990.1"/>
    </source>
</evidence>
<comment type="caution">
    <text evidence="2">The sequence shown here is derived from an EMBL/GenBank/DDBJ whole genome shotgun (WGS) entry which is preliminary data.</text>
</comment>
<dbReference type="EMBL" id="LVVT01000007">
    <property type="protein sequence ID" value="TQS83990.1"/>
    <property type="molecule type" value="Genomic_DNA"/>
</dbReference>
<gene>
    <name evidence="2" type="ORF">A3207_06625</name>
</gene>
<dbReference type="Proteomes" id="UP000752814">
    <property type="component" value="Unassembled WGS sequence"/>
</dbReference>
<accession>A0A8J8TDR0</accession>
<dbReference type="RefSeq" id="WP_400194497.1">
    <property type="nucleotide sequence ID" value="NZ_CAYAYE010000042.1"/>
</dbReference>
<feature type="domain" description="DUF8052" evidence="1">
    <location>
        <begin position="7"/>
        <end position="161"/>
    </location>
</feature>
<dbReference type="Pfam" id="PF26226">
    <property type="entry name" value="DUF8052"/>
    <property type="match status" value="1"/>
</dbReference>
<name>A0A8J8TDR0_9ARCH</name>
<proteinExistence type="predicted"/>